<dbReference type="AlphaFoldDB" id="A0A4R3MZ61"/>
<dbReference type="Proteomes" id="UP000294650">
    <property type="component" value="Unassembled WGS sequence"/>
</dbReference>
<name>A0A4R3MZ61_9BACI</name>
<keyword evidence="2" id="KW-1185">Reference proteome</keyword>
<protein>
    <recommendedName>
        <fullName evidence="3">YhfH-like protein</fullName>
    </recommendedName>
</protein>
<evidence type="ECO:0008006" key="3">
    <source>
        <dbReference type="Google" id="ProtNLM"/>
    </source>
</evidence>
<proteinExistence type="predicted"/>
<accession>A0A4R3MZ61</accession>
<sequence length="51" mass="6128">MYQADEWLIHHQFIDQDLGCCRGCGRGLKTEEEYKMKLCNHCYKRGIQIKH</sequence>
<reference evidence="1 2" key="1">
    <citation type="submission" date="2019-03" db="EMBL/GenBank/DDBJ databases">
        <title>Genomic Encyclopedia of Type Strains, Phase IV (KMG-IV): sequencing the most valuable type-strain genomes for metagenomic binning, comparative biology and taxonomic classification.</title>
        <authorList>
            <person name="Goeker M."/>
        </authorList>
    </citation>
    <scope>NUCLEOTIDE SEQUENCE [LARGE SCALE GENOMIC DNA]</scope>
    <source>
        <strain evidence="1 2">DSM 25894</strain>
    </source>
</reference>
<dbReference type="EMBL" id="SMAN01000012">
    <property type="protein sequence ID" value="TCT20896.1"/>
    <property type="molecule type" value="Genomic_DNA"/>
</dbReference>
<organism evidence="1 2">
    <name type="scientific">Melghiribacillus thermohalophilus</name>
    <dbReference type="NCBI Taxonomy" id="1324956"/>
    <lineage>
        <taxon>Bacteria</taxon>
        <taxon>Bacillati</taxon>
        <taxon>Bacillota</taxon>
        <taxon>Bacilli</taxon>
        <taxon>Bacillales</taxon>
        <taxon>Bacillaceae</taxon>
        <taxon>Melghiribacillus</taxon>
    </lineage>
</organism>
<comment type="caution">
    <text evidence="1">The sequence shown here is derived from an EMBL/GenBank/DDBJ whole genome shotgun (WGS) entry which is preliminary data.</text>
</comment>
<evidence type="ECO:0000313" key="1">
    <source>
        <dbReference type="EMBL" id="TCT20896.1"/>
    </source>
</evidence>
<dbReference type="RefSeq" id="WP_165902125.1">
    <property type="nucleotide sequence ID" value="NZ_SMAN01000012.1"/>
</dbReference>
<evidence type="ECO:0000313" key="2">
    <source>
        <dbReference type="Proteomes" id="UP000294650"/>
    </source>
</evidence>
<gene>
    <name evidence="1" type="ORF">EDD68_11224</name>
</gene>